<dbReference type="Gene3D" id="3.30.2310.20">
    <property type="entry name" value="RelE-like"/>
    <property type="match status" value="1"/>
</dbReference>
<dbReference type="EMBL" id="JBHSOG010000094">
    <property type="protein sequence ID" value="MFC5771453.1"/>
    <property type="molecule type" value="Genomic_DNA"/>
</dbReference>
<organism evidence="1 2">
    <name type="scientific">Thauera sinica</name>
    <dbReference type="NCBI Taxonomy" id="2665146"/>
    <lineage>
        <taxon>Bacteria</taxon>
        <taxon>Pseudomonadati</taxon>
        <taxon>Pseudomonadota</taxon>
        <taxon>Betaproteobacteria</taxon>
        <taxon>Rhodocyclales</taxon>
        <taxon>Zoogloeaceae</taxon>
        <taxon>Thauera</taxon>
    </lineage>
</organism>
<dbReference type="InterPro" id="IPR007711">
    <property type="entry name" value="HigB-1"/>
</dbReference>
<dbReference type="PANTHER" id="PTHR40266">
    <property type="entry name" value="TOXIN HIGB-1"/>
    <property type="match status" value="1"/>
</dbReference>
<dbReference type="PANTHER" id="PTHR40266:SF2">
    <property type="entry name" value="TOXIN HIGB-1"/>
    <property type="match status" value="1"/>
</dbReference>
<dbReference type="InterPro" id="IPR035093">
    <property type="entry name" value="RelE/ParE_toxin_dom_sf"/>
</dbReference>
<evidence type="ECO:0000313" key="1">
    <source>
        <dbReference type="EMBL" id="MFC5771453.1"/>
    </source>
</evidence>
<protein>
    <submittedName>
        <fullName evidence="1">Type II toxin-antitoxin system RelE/ParE family toxin</fullName>
    </submittedName>
</protein>
<name>A0ABW1AWX7_9RHOO</name>
<reference evidence="2" key="1">
    <citation type="journal article" date="2019" name="Int. J. Syst. Evol. Microbiol.">
        <title>The Global Catalogue of Microorganisms (GCM) 10K type strain sequencing project: providing services to taxonomists for standard genome sequencing and annotation.</title>
        <authorList>
            <consortium name="The Broad Institute Genomics Platform"/>
            <consortium name="The Broad Institute Genome Sequencing Center for Infectious Disease"/>
            <person name="Wu L."/>
            <person name="Ma J."/>
        </authorList>
    </citation>
    <scope>NUCLEOTIDE SEQUENCE [LARGE SCALE GENOMIC DNA]</scope>
    <source>
        <strain evidence="2">SHR3</strain>
    </source>
</reference>
<sequence length="105" mass="12343">MTLITQRNTILPVAIRTFKCADTEALFHLRRVPRFANIERPALRKLKQLDLARRIEDLRAPPANRLEQLKGDRAGQWSLRVNDQFRICFRWTGSDAEDVEIVDYH</sequence>
<accession>A0ABW1AWX7</accession>
<gene>
    <name evidence="1" type="ORF">ACFPTN_18905</name>
</gene>
<dbReference type="Pfam" id="PF05015">
    <property type="entry name" value="HigB-like_toxin"/>
    <property type="match status" value="1"/>
</dbReference>
<dbReference type="SUPFAM" id="SSF143011">
    <property type="entry name" value="RelE-like"/>
    <property type="match status" value="1"/>
</dbReference>
<proteinExistence type="predicted"/>
<dbReference type="Proteomes" id="UP001595974">
    <property type="component" value="Unassembled WGS sequence"/>
</dbReference>
<keyword evidence="2" id="KW-1185">Reference proteome</keyword>
<dbReference type="RefSeq" id="WP_385961776.1">
    <property type="nucleotide sequence ID" value="NZ_JBHSOG010000094.1"/>
</dbReference>
<comment type="caution">
    <text evidence="1">The sequence shown here is derived from an EMBL/GenBank/DDBJ whole genome shotgun (WGS) entry which is preliminary data.</text>
</comment>
<evidence type="ECO:0000313" key="2">
    <source>
        <dbReference type="Proteomes" id="UP001595974"/>
    </source>
</evidence>